<reference evidence="1 2" key="1">
    <citation type="journal article" date="2018" name="Syst. Appl. Microbiol.">
        <title>Photobacterium carnosum sp. nov., isolated from spoiled modified atmosphere packaged poultry meat.</title>
        <authorList>
            <person name="Hilgarth M."/>
            <person name="Fuertes S."/>
            <person name="Ehrmann M."/>
            <person name="Vogel R.F."/>
        </authorList>
    </citation>
    <scope>NUCLEOTIDE SEQUENCE [LARGE SCALE GENOMIC DNA]</scope>
    <source>
        <strain evidence="1 2">TMW 2.2021</strain>
    </source>
</reference>
<accession>A0A2N4UVZ6</accession>
<proteinExistence type="predicted"/>
<evidence type="ECO:0000313" key="1">
    <source>
        <dbReference type="EMBL" id="PLC59190.1"/>
    </source>
</evidence>
<dbReference type="AlphaFoldDB" id="A0A2N4UVZ6"/>
<comment type="caution">
    <text evidence="1">The sequence shown here is derived from an EMBL/GenBank/DDBJ whole genome shotgun (WGS) entry which is preliminary data.</text>
</comment>
<protein>
    <submittedName>
        <fullName evidence="1">Uncharacterized protein</fullName>
    </submittedName>
</protein>
<gene>
    <name evidence="1" type="ORF">CIK00_02700</name>
</gene>
<sequence>MINNSTVNAINTSNFSDLGIHGTNTTFDDLVIKMQQLSDSIALPKYYKDDIALDFKILKKYGLGKKYVWLLRESGCLLFPLEIGANTHFIDMYMKGDKTARYFLVDTSKDDLVEITPNEVTPLINKAPINVHSYDTAISLINAIERVLSDVNVTSKTFMKADMGTTPIFWQEWVKWFEGENDIMHTLMFNSINKLNTLTNH</sequence>
<evidence type="ECO:0000313" key="2">
    <source>
        <dbReference type="Proteomes" id="UP000234420"/>
    </source>
</evidence>
<name>A0A2N4UVZ6_9GAMM</name>
<keyword evidence="2" id="KW-1185">Reference proteome</keyword>
<dbReference type="EMBL" id="NPIB01000002">
    <property type="protein sequence ID" value="PLC59190.1"/>
    <property type="molecule type" value="Genomic_DNA"/>
</dbReference>
<dbReference type="Proteomes" id="UP000234420">
    <property type="component" value="Unassembled WGS sequence"/>
</dbReference>
<organism evidence="1 2">
    <name type="scientific">Photobacterium carnosum</name>
    <dbReference type="NCBI Taxonomy" id="2023717"/>
    <lineage>
        <taxon>Bacteria</taxon>
        <taxon>Pseudomonadati</taxon>
        <taxon>Pseudomonadota</taxon>
        <taxon>Gammaproteobacteria</taxon>
        <taxon>Vibrionales</taxon>
        <taxon>Vibrionaceae</taxon>
        <taxon>Photobacterium</taxon>
    </lineage>
</organism>